<dbReference type="PROSITE" id="PS50011">
    <property type="entry name" value="PROTEIN_KINASE_DOM"/>
    <property type="match status" value="1"/>
</dbReference>
<reference evidence="3 4" key="1">
    <citation type="submission" date="2014-04" db="EMBL/GenBank/DDBJ databases">
        <authorList>
            <consortium name="DOE Joint Genome Institute"/>
            <person name="Kuo A."/>
            <person name="Girlanda M."/>
            <person name="Perotto S."/>
            <person name="Kohler A."/>
            <person name="Nagy L.G."/>
            <person name="Floudas D."/>
            <person name="Copeland A."/>
            <person name="Barry K.W."/>
            <person name="Cichocki N."/>
            <person name="Veneault-Fourrey C."/>
            <person name="LaButti K."/>
            <person name="Lindquist E.A."/>
            <person name="Lipzen A."/>
            <person name="Lundell T."/>
            <person name="Morin E."/>
            <person name="Murat C."/>
            <person name="Sun H."/>
            <person name="Tunlid A."/>
            <person name="Henrissat B."/>
            <person name="Grigoriev I.V."/>
            <person name="Hibbett D.S."/>
            <person name="Martin F."/>
            <person name="Nordberg H.P."/>
            <person name="Cantor M.N."/>
            <person name="Hua S.X."/>
        </authorList>
    </citation>
    <scope>NUCLEOTIDE SEQUENCE [LARGE SCALE GENOMIC DNA]</scope>
    <source>
        <strain evidence="3 4">MUT 4182</strain>
    </source>
</reference>
<sequence>MYHRPQRGPTRQFPGQAPKPKRADSATNLFNRVWTASNAQHASQILQQTPQPQPAPGGWRAYDPDPTTPTSPGTPTRYASLVSPAELVPPTPSPYPQPAPDPTPTQLLSNLIPWSSGSTSQIFRTVIKRPQLMQMYLNDELHTNAPDVEKQFLAELRAYQTAGPHKNIAVMLGCIEGVGMVLEQVDGDTLFERVLRKSPGGRWDGVEDRVNIRLKVEWFNQMVEALVHVHHHGLSHGDINSLNILITYPTAHPPNIVKFIDFGRSTFYSPPGAPSHVPPSEVPHPPAHPFAAPEILRGGKYVDSRTCKRLPVDGRLCDAYSLGVLLWCLDEERLVEIDQAAQQKEETVLFNEKDEDEDEGADADDESSVEDAGSSTPASNDPSSSPLQAPNKKKLFSLETSISDEGYFSGNNDNGNHPRHRSPKSRSKSTTLLPGQTRRLFTRLIKGYMRRWEERTPVDLNQRMPVPIMEEPSRT</sequence>
<dbReference type="GO" id="GO:0004674">
    <property type="term" value="F:protein serine/threonine kinase activity"/>
    <property type="evidence" value="ECO:0007669"/>
    <property type="project" value="TreeGrafter"/>
</dbReference>
<dbReference type="Proteomes" id="UP000054248">
    <property type="component" value="Unassembled WGS sequence"/>
</dbReference>
<name>A0A0C3Q9A7_9AGAM</name>
<feature type="compositionally biased region" description="Acidic residues" evidence="1">
    <location>
        <begin position="353"/>
        <end position="369"/>
    </location>
</feature>
<dbReference type="Pfam" id="PF00069">
    <property type="entry name" value="Pkinase"/>
    <property type="match status" value="1"/>
</dbReference>
<organism evidence="3 4">
    <name type="scientific">Tulasnella calospora MUT 4182</name>
    <dbReference type="NCBI Taxonomy" id="1051891"/>
    <lineage>
        <taxon>Eukaryota</taxon>
        <taxon>Fungi</taxon>
        <taxon>Dikarya</taxon>
        <taxon>Basidiomycota</taxon>
        <taxon>Agaricomycotina</taxon>
        <taxon>Agaricomycetes</taxon>
        <taxon>Cantharellales</taxon>
        <taxon>Tulasnellaceae</taxon>
        <taxon>Tulasnella</taxon>
    </lineage>
</organism>
<feature type="compositionally biased region" description="Basic residues" evidence="1">
    <location>
        <begin position="417"/>
        <end position="427"/>
    </location>
</feature>
<evidence type="ECO:0000256" key="1">
    <source>
        <dbReference type="SAM" id="MobiDB-lite"/>
    </source>
</evidence>
<reference evidence="4" key="2">
    <citation type="submission" date="2015-01" db="EMBL/GenBank/DDBJ databases">
        <title>Evolutionary Origins and Diversification of the Mycorrhizal Mutualists.</title>
        <authorList>
            <consortium name="DOE Joint Genome Institute"/>
            <consortium name="Mycorrhizal Genomics Consortium"/>
            <person name="Kohler A."/>
            <person name="Kuo A."/>
            <person name="Nagy L.G."/>
            <person name="Floudas D."/>
            <person name="Copeland A."/>
            <person name="Barry K.W."/>
            <person name="Cichocki N."/>
            <person name="Veneault-Fourrey C."/>
            <person name="LaButti K."/>
            <person name="Lindquist E.A."/>
            <person name="Lipzen A."/>
            <person name="Lundell T."/>
            <person name="Morin E."/>
            <person name="Murat C."/>
            <person name="Riley R."/>
            <person name="Ohm R."/>
            <person name="Sun H."/>
            <person name="Tunlid A."/>
            <person name="Henrissat B."/>
            <person name="Grigoriev I.V."/>
            <person name="Hibbett D.S."/>
            <person name="Martin F."/>
        </authorList>
    </citation>
    <scope>NUCLEOTIDE SEQUENCE [LARGE SCALE GENOMIC DNA]</scope>
    <source>
        <strain evidence="4">MUT 4182</strain>
    </source>
</reference>
<dbReference type="EMBL" id="KN823173">
    <property type="protein sequence ID" value="KIO20484.1"/>
    <property type="molecule type" value="Genomic_DNA"/>
</dbReference>
<proteinExistence type="predicted"/>
<evidence type="ECO:0000313" key="3">
    <source>
        <dbReference type="EMBL" id="KIO20484.1"/>
    </source>
</evidence>
<dbReference type="SUPFAM" id="SSF56112">
    <property type="entry name" value="Protein kinase-like (PK-like)"/>
    <property type="match status" value="1"/>
</dbReference>
<accession>A0A0C3Q9A7</accession>
<protein>
    <recommendedName>
        <fullName evidence="2">Protein kinase domain-containing protein</fullName>
    </recommendedName>
</protein>
<evidence type="ECO:0000259" key="2">
    <source>
        <dbReference type="PROSITE" id="PS50011"/>
    </source>
</evidence>
<feature type="region of interest" description="Disordered" evidence="1">
    <location>
        <begin position="1"/>
        <end position="105"/>
    </location>
</feature>
<feature type="region of interest" description="Disordered" evidence="1">
    <location>
        <begin position="346"/>
        <end position="391"/>
    </location>
</feature>
<feature type="compositionally biased region" description="Low complexity" evidence="1">
    <location>
        <begin position="64"/>
        <end position="76"/>
    </location>
</feature>
<dbReference type="PANTHER" id="PTHR24359:SF1">
    <property type="entry name" value="INHIBITOR OF NUCLEAR FACTOR KAPPA-B KINASE EPSILON SUBUNIT HOMOLOG 1-RELATED"/>
    <property type="match status" value="1"/>
</dbReference>
<gene>
    <name evidence="3" type="ORF">M407DRAFT_29892</name>
</gene>
<feature type="domain" description="Protein kinase" evidence="2">
    <location>
        <begin position="108"/>
        <end position="441"/>
    </location>
</feature>
<dbReference type="SMART" id="SM00220">
    <property type="entry name" value="S_TKc"/>
    <property type="match status" value="1"/>
</dbReference>
<dbReference type="GO" id="GO:0005524">
    <property type="term" value="F:ATP binding"/>
    <property type="evidence" value="ECO:0007669"/>
    <property type="project" value="InterPro"/>
</dbReference>
<dbReference type="OrthoDB" id="1668230at2759"/>
<dbReference type="AlphaFoldDB" id="A0A0C3Q9A7"/>
<feature type="compositionally biased region" description="Low complexity" evidence="1">
    <location>
        <begin position="370"/>
        <end position="386"/>
    </location>
</feature>
<dbReference type="InterPro" id="IPR000719">
    <property type="entry name" value="Prot_kinase_dom"/>
</dbReference>
<feature type="compositionally biased region" description="Polar residues" evidence="1">
    <location>
        <begin position="405"/>
        <end position="415"/>
    </location>
</feature>
<dbReference type="STRING" id="1051891.A0A0C3Q9A7"/>
<dbReference type="Gene3D" id="1.10.510.10">
    <property type="entry name" value="Transferase(Phosphotransferase) domain 1"/>
    <property type="match status" value="1"/>
</dbReference>
<evidence type="ECO:0000313" key="4">
    <source>
        <dbReference type="Proteomes" id="UP000054248"/>
    </source>
</evidence>
<keyword evidence="4" id="KW-1185">Reference proteome</keyword>
<feature type="compositionally biased region" description="Pro residues" evidence="1">
    <location>
        <begin position="87"/>
        <end position="103"/>
    </location>
</feature>
<feature type="compositionally biased region" description="Polar residues" evidence="1">
    <location>
        <begin position="25"/>
        <end position="46"/>
    </location>
</feature>
<dbReference type="HOGENOM" id="CLU_575139_0_0_1"/>
<dbReference type="PANTHER" id="PTHR24359">
    <property type="entry name" value="SERINE/THREONINE-PROTEIN KINASE SBK1"/>
    <property type="match status" value="1"/>
</dbReference>
<dbReference type="CDD" id="cd00180">
    <property type="entry name" value="PKc"/>
    <property type="match status" value="1"/>
</dbReference>
<dbReference type="InterPro" id="IPR011009">
    <property type="entry name" value="Kinase-like_dom_sf"/>
</dbReference>
<feature type="region of interest" description="Disordered" evidence="1">
    <location>
        <begin position="405"/>
        <end position="436"/>
    </location>
</feature>